<accession>A0A2T6AD39</accession>
<gene>
    <name evidence="1" type="ORF">C8P64_3234</name>
</gene>
<comment type="caution">
    <text evidence="1">The sequence shown here is derived from an EMBL/GenBank/DDBJ whole genome shotgun (WGS) entry which is preliminary data.</text>
</comment>
<organism evidence="1 2">
    <name type="scientific">Christiangramia gaetbulicola</name>
    <dbReference type="NCBI Taxonomy" id="703340"/>
    <lineage>
        <taxon>Bacteria</taxon>
        <taxon>Pseudomonadati</taxon>
        <taxon>Bacteroidota</taxon>
        <taxon>Flavobacteriia</taxon>
        <taxon>Flavobacteriales</taxon>
        <taxon>Flavobacteriaceae</taxon>
        <taxon>Christiangramia</taxon>
    </lineage>
</organism>
<protein>
    <recommendedName>
        <fullName evidence="3">Calx-beta domain-containing protein</fullName>
    </recommendedName>
</protein>
<dbReference type="EMBL" id="QBKQ01000004">
    <property type="protein sequence ID" value="PTX41734.1"/>
    <property type="molecule type" value="Genomic_DNA"/>
</dbReference>
<reference evidence="1 2" key="1">
    <citation type="submission" date="2018-04" db="EMBL/GenBank/DDBJ databases">
        <title>Genomic Encyclopedia of Archaeal and Bacterial Type Strains, Phase II (KMG-II): from individual species to whole genera.</title>
        <authorList>
            <person name="Goeker M."/>
        </authorList>
    </citation>
    <scope>NUCLEOTIDE SEQUENCE [LARGE SCALE GENOMIC DNA]</scope>
    <source>
        <strain evidence="1 2">DSM 23082</strain>
    </source>
</reference>
<dbReference type="Proteomes" id="UP000244174">
    <property type="component" value="Unassembled WGS sequence"/>
</dbReference>
<evidence type="ECO:0008006" key="3">
    <source>
        <dbReference type="Google" id="ProtNLM"/>
    </source>
</evidence>
<name>A0A2T6AD39_9FLAO</name>
<evidence type="ECO:0000313" key="2">
    <source>
        <dbReference type="Proteomes" id="UP000244174"/>
    </source>
</evidence>
<sequence>MIAAVGLSLFTSCDFEEDLDQPNYATFEATTMDFSVVQNDQASYDVTVYTADLTGNDRSIAINVESSSTLNAESYTVPASVNIPANTNEGTFTVNLVDDNLSNTGGKLVLKLGTSEQTEFVGDALTINVSKLCPFEVAGTYTDASEFFEAEFDVEIEAGASANQYVVKNLFADGTDITFTVNADNSITVPTQNAWVSGQYGQAQVTGSAGSKLEPCTGKITLALNHTVSAGSFGVITEVFTKN</sequence>
<evidence type="ECO:0000313" key="1">
    <source>
        <dbReference type="EMBL" id="PTX41734.1"/>
    </source>
</evidence>
<dbReference type="AlphaFoldDB" id="A0A2T6AD39"/>
<keyword evidence="2" id="KW-1185">Reference proteome</keyword>
<proteinExistence type="predicted"/>